<protein>
    <recommendedName>
        <fullName evidence="3">FeS cluster biogenesis domain-containing protein</fullName>
    </recommendedName>
</protein>
<dbReference type="SUPFAM" id="SSF89360">
    <property type="entry name" value="HesB-like domain"/>
    <property type="match status" value="1"/>
</dbReference>
<evidence type="ECO:0000256" key="1">
    <source>
        <dbReference type="ARBA" id="ARBA00006718"/>
    </source>
</evidence>
<dbReference type="GO" id="GO:0016226">
    <property type="term" value="P:iron-sulfur cluster assembly"/>
    <property type="evidence" value="ECO:0007669"/>
    <property type="project" value="TreeGrafter"/>
</dbReference>
<name>A0A3B4ZS51_9TELE</name>
<dbReference type="STRING" id="144197.ENSSPAP00000011718"/>
<dbReference type="PANTHER" id="PTHR43011">
    <property type="entry name" value="IRON-SULFUR CLUSTER ASSEMBLY 2 HOMOLOG, MITOCHONDRIAL"/>
    <property type="match status" value="1"/>
</dbReference>
<accession>A0A3B4ZS51</accession>
<evidence type="ECO:0000313" key="2">
    <source>
        <dbReference type="Ensembl" id="ENSSPAP00000011718.1"/>
    </source>
</evidence>
<organism evidence="2">
    <name type="scientific">Stegastes partitus</name>
    <name type="common">bicolor damselfish</name>
    <dbReference type="NCBI Taxonomy" id="144197"/>
    <lineage>
        <taxon>Eukaryota</taxon>
        <taxon>Metazoa</taxon>
        <taxon>Chordata</taxon>
        <taxon>Craniata</taxon>
        <taxon>Vertebrata</taxon>
        <taxon>Euteleostomi</taxon>
        <taxon>Actinopterygii</taxon>
        <taxon>Neopterygii</taxon>
        <taxon>Teleostei</taxon>
        <taxon>Neoteleostei</taxon>
        <taxon>Acanthomorphata</taxon>
        <taxon>Ovalentaria</taxon>
        <taxon>Pomacentridae</taxon>
        <taxon>Stegastes</taxon>
    </lineage>
</organism>
<dbReference type="AlphaFoldDB" id="A0A3B4ZS51"/>
<evidence type="ECO:0008006" key="3">
    <source>
        <dbReference type="Google" id="ProtNLM"/>
    </source>
</evidence>
<proteinExistence type="inferred from homology"/>
<dbReference type="PANTHER" id="PTHR43011:SF1">
    <property type="entry name" value="IRON-SULFUR CLUSTER ASSEMBLY 2 HOMOLOG, MITOCHONDRIAL"/>
    <property type="match status" value="1"/>
</dbReference>
<comment type="similarity">
    <text evidence="1">Belongs to the HesB/IscA family.</text>
</comment>
<dbReference type="GO" id="GO:0051539">
    <property type="term" value="F:4 iron, 4 sulfur cluster binding"/>
    <property type="evidence" value="ECO:0007669"/>
    <property type="project" value="TreeGrafter"/>
</dbReference>
<dbReference type="Ensembl" id="ENSSPAT00000011922.1">
    <property type="protein sequence ID" value="ENSSPAP00000011718.1"/>
    <property type="gene ID" value="ENSSPAG00000008900.1"/>
</dbReference>
<dbReference type="GO" id="GO:0005506">
    <property type="term" value="F:iron ion binding"/>
    <property type="evidence" value="ECO:0007669"/>
    <property type="project" value="TreeGrafter"/>
</dbReference>
<dbReference type="GO" id="GO:0051537">
    <property type="term" value="F:2 iron, 2 sulfur cluster binding"/>
    <property type="evidence" value="ECO:0007669"/>
    <property type="project" value="TreeGrafter"/>
</dbReference>
<reference evidence="2" key="1">
    <citation type="submission" date="2023-09" db="UniProtKB">
        <authorList>
            <consortium name="Ensembl"/>
        </authorList>
    </citation>
    <scope>IDENTIFICATION</scope>
</reference>
<dbReference type="InterPro" id="IPR035903">
    <property type="entry name" value="HesB-like_dom_sf"/>
</dbReference>
<sequence length="84" mass="9250">AAAAWRRASLCSDRRAASLIDSQGWRDGGMPASLSSKLTPASTNAFRFLWLAHGEFLRVHVEGGGCSGFQYKFSTDNNRNEDDR</sequence>
<dbReference type="Gene3D" id="2.60.300.12">
    <property type="entry name" value="HesB-like domain"/>
    <property type="match status" value="1"/>
</dbReference>
<dbReference type="GO" id="GO:0005739">
    <property type="term" value="C:mitochondrion"/>
    <property type="evidence" value="ECO:0007669"/>
    <property type="project" value="TreeGrafter"/>
</dbReference>